<feature type="transmembrane region" description="Helical" evidence="7">
    <location>
        <begin position="60"/>
        <end position="80"/>
    </location>
</feature>
<organism evidence="8 9">
    <name type="scientific">Malaciobacter mytili LMG 24559</name>
    <dbReference type="NCBI Taxonomy" id="1032238"/>
    <lineage>
        <taxon>Bacteria</taxon>
        <taxon>Pseudomonadati</taxon>
        <taxon>Campylobacterota</taxon>
        <taxon>Epsilonproteobacteria</taxon>
        <taxon>Campylobacterales</taxon>
        <taxon>Arcobacteraceae</taxon>
        <taxon>Malaciobacter</taxon>
    </lineage>
</organism>
<keyword evidence="7" id="KW-0050">Antiport</keyword>
<evidence type="ECO:0000256" key="5">
    <source>
        <dbReference type="ARBA" id="ARBA00022989"/>
    </source>
</evidence>
<dbReference type="NCBIfam" id="NF007111">
    <property type="entry name" value="PRK09560.1"/>
    <property type="match status" value="1"/>
</dbReference>
<feature type="transmembrane region" description="Helical" evidence="7">
    <location>
        <begin position="208"/>
        <end position="240"/>
    </location>
</feature>
<comment type="function">
    <text evidence="7">Na(+)/H(+) antiporter that extrudes sodium in exchange for external protons.</text>
</comment>
<evidence type="ECO:0000313" key="9">
    <source>
        <dbReference type="Proteomes" id="UP000290092"/>
    </source>
</evidence>
<evidence type="ECO:0000313" key="8">
    <source>
        <dbReference type="EMBL" id="RXK15821.1"/>
    </source>
</evidence>
<dbReference type="PANTHER" id="PTHR30341:SF0">
    <property type="entry name" value="NA(+)_H(+) ANTIPORTER NHAA"/>
    <property type="match status" value="1"/>
</dbReference>
<dbReference type="Proteomes" id="UP000290092">
    <property type="component" value="Unassembled WGS sequence"/>
</dbReference>
<comment type="subcellular location">
    <subcellularLocation>
        <location evidence="1">Cell inner membrane</location>
        <topology evidence="1">Multi-pass membrane protein</topology>
    </subcellularLocation>
    <subcellularLocation>
        <location evidence="7">Cell membrane</location>
        <topology evidence="7">Multi-pass membrane protein</topology>
    </subcellularLocation>
</comment>
<keyword evidence="5 7" id="KW-1133">Transmembrane helix</keyword>
<dbReference type="Gene3D" id="1.20.1530.10">
    <property type="entry name" value="Na+/H+ antiporter like domain"/>
    <property type="match status" value="1"/>
</dbReference>
<protein>
    <recommendedName>
        <fullName evidence="7">Na(+)/H(+) antiporter NhaA</fullName>
    </recommendedName>
    <alternativeName>
        <fullName evidence="7">Sodium/proton antiporter NhaA</fullName>
    </alternativeName>
</protein>
<feature type="transmembrane region" description="Helical" evidence="7">
    <location>
        <begin position="260"/>
        <end position="281"/>
    </location>
</feature>
<dbReference type="RefSeq" id="WP_114842811.1">
    <property type="nucleotide sequence ID" value="NZ_CP031219.1"/>
</dbReference>
<evidence type="ECO:0000256" key="4">
    <source>
        <dbReference type="ARBA" id="ARBA00022692"/>
    </source>
</evidence>
<feature type="transmembrane region" description="Helical" evidence="7">
    <location>
        <begin position="329"/>
        <end position="355"/>
    </location>
</feature>
<dbReference type="AlphaFoldDB" id="A0AAX2AJT4"/>
<feature type="transmembrane region" description="Helical" evidence="7">
    <location>
        <begin position="155"/>
        <end position="176"/>
    </location>
</feature>
<comment type="caution">
    <text evidence="8">The sequence shown here is derived from an EMBL/GenBank/DDBJ whole genome shotgun (WGS) entry which is preliminary data.</text>
</comment>
<dbReference type="GO" id="GO:0015385">
    <property type="term" value="F:sodium:proton antiporter activity"/>
    <property type="evidence" value="ECO:0007669"/>
    <property type="project" value="UniProtKB-UniRule"/>
</dbReference>
<keyword evidence="7" id="KW-0813">Transport</keyword>
<dbReference type="InterPro" id="IPR023171">
    <property type="entry name" value="Na/H_antiporter_dom_sf"/>
</dbReference>
<dbReference type="EMBL" id="NXID01000021">
    <property type="protein sequence ID" value="RXK15821.1"/>
    <property type="molecule type" value="Genomic_DNA"/>
</dbReference>
<feature type="transmembrane region" description="Helical" evidence="7">
    <location>
        <begin position="12"/>
        <end position="29"/>
    </location>
</feature>
<feature type="transmembrane region" description="Helical" evidence="7">
    <location>
        <begin position="92"/>
        <end position="115"/>
    </location>
</feature>
<dbReference type="HAMAP" id="MF_01844">
    <property type="entry name" value="NhaA"/>
    <property type="match status" value="1"/>
</dbReference>
<proteinExistence type="inferred from homology"/>
<evidence type="ECO:0000256" key="3">
    <source>
        <dbReference type="ARBA" id="ARBA00022519"/>
    </source>
</evidence>
<comment type="similarity">
    <text evidence="7">Belongs to the NhaA Na(+)/H(+) (TC 2.A.33) antiporter family.</text>
</comment>
<dbReference type="GO" id="GO:0006885">
    <property type="term" value="P:regulation of pH"/>
    <property type="evidence" value="ECO:0007669"/>
    <property type="project" value="UniProtKB-UniRule"/>
</dbReference>
<keyword evidence="9" id="KW-1185">Reference proteome</keyword>
<evidence type="ECO:0000256" key="1">
    <source>
        <dbReference type="ARBA" id="ARBA00004429"/>
    </source>
</evidence>
<keyword evidence="7" id="KW-0915">Sodium</keyword>
<keyword evidence="3" id="KW-0997">Cell inner membrane</keyword>
<keyword evidence="2 7" id="KW-1003">Cell membrane</keyword>
<reference evidence="8 9" key="1">
    <citation type="submission" date="2017-09" db="EMBL/GenBank/DDBJ databases">
        <title>Genomics of the genus Arcobacter.</title>
        <authorList>
            <person name="Perez-Cataluna A."/>
            <person name="Figueras M.J."/>
            <person name="Salas-Masso N."/>
        </authorList>
    </citation>
    <scope>NUCLEOTIDE SEQUENCE [LARGE SCALE GENOMIC DNA]</scope>
    <source>
        <strain evidence="8 9">CECT 7386</strain>
    </source>
</reference>
<sequence>MKILVREYIKKESTAGIILIFVTIIALLFRNSFFSDFYDALLKTTIKFQFGEILLIEKPLILWINDGLMTVFFLLIGLEIKRELLAGHLSSVSKIALPAIAAVGGMIVPALIFIVFNYDNEFAMRGWAIPTATDIAFALGILSLLGKRIPVSLKIFLMALAIFDDLGAILIIAIFYTDDLSMLSFLAAFSCLVVLIIMNRLNIIRPTAYILVGIILWVSVLKSGVHATLAGIILAFTIPLSIKNDKNKAVSPLKNLEHNLHFWVAFTILPIFAFVNAGVNLKGLSFEQVFTPVSLGIILGLFLGKQLGVMLFVFLAVKLNLAALPRCSTWLQMYGVSVLTGIGFTMSLFIDSLAYQDSNIYAYTDKLAILIGSILSGVLGYFILKYAKSKKFCFI</sequence>
<gene>
    <name evidence="7 8" type="primary">nhaA</name>
    <name evidence="8" type="ORF">CP985_06940</name>
</gene>
<keyword evidence="4 7" id="KW-0812">Transmembrane</keyword>
<keyword evidence="7" id="KW-0406">Ion transport</keyword>
<evidence type="ECO:0000256" key="2">
    <source>
        <dbReference type="ARBA" id="ARBA00022475"/>
    </source>
</evidence>
<dbReference type="NCBIfam" id="TIGR00773">
    <property type="entry name" value="NhaA"/>
    <property type="match status" value="1"/>
</dbReference>
<evidence type="ECO:0000256" key="7">
    <source>
        <dbReference type="HAMAP-Rule" id="MF_01844"/>
    </source>
</evidence>
<feature type="transmembrane region" description="Helical" evidence="7">
    <location>
        <begin position="127"/>
        <end position="146"/>
    </location>
</feature>
<comment type="catalytic activity">
    <reaction evidence="7">
        <text>Na(+)(in) + 2 H(+)(out) = Na(+)(out) + 2 H(+)(in)</text>
        <dbReference type="Rhea" id="RHEA:29251"/>
        <dbReference type="ChEBI" id="CHEBI:15378"/>
        <dbReference type="ChEBI" id="CHEBI:29101"/>
    </reaction>
</comment>
<feature type="transmembrane region" description="Helical" evidence="7">
    <location>
        <begin position="182"/>
        <end position="201"/>
    </location>
</feature>
<name>A0AAX2AJT4_9BACT</name>
<accession>A0AAX2AJT4</accession>
<feature type="transmembrane region" description="Helical" evidence="7">
    <location>
        <begin position="367"/>
        <end position="384"/>
    </location>
</feature>
<dbReference type="Pfam" id="PF06965">
    <property type="entry name" value="Na_H_antiport_1"/>
    <property type="match status" value="1"/>
</dbReference>
<dbReference type="NCBIfam" id="NF007112">
    <property type="entry name" value="PRK09561.1"/>
    <property type="match status" value="1"/>
</dbReference>
<dbReference type="KEGG" id="amyt:AMYT_2458"/>
<evidence type="ECO:0000256" key="6">
    <source>
        <dbReference type="ARBA" id="ARBA00023136"/>
    </source>
</evidence>
<dbReference type="PANTHER" id="PTHR30341">
    <property type="entry name" value="SODIUM ION/PROTON ANTIPORTER NHAA-RELATED"/>
    <property type="match status" value="1"/>
</dbReference>
<keyword evidence="6 7" id="KW-0472">Membrane</keyword>
<keyword evidence="7" id="KW-0739">Sodium transport</keyword>
<feature type="transmembrane region" description="Helical" evidence="7">
    <location>
        <begin position="293"/>
        <end position="317"/>
    </location>
</feature>
<dbReference type="InterPro" id="IPR004670">
    <property type="entry name" value="NhaA"/>
</dbReference>
<dbReference type="GO" id="GO:0005886">
    <property type="term" value="C:plasma membrane"/>
    <property type="evidence" value="ECO:0007669"/>
    <property type="project" value="UniProtKB-SubCell"/>
</dbReference>